<dbReference type="PANTHER" id="PTHR37326">
    <property type="entry name" value="BLL3975 PROTEIN"/>
    <property type="match status" value="1"/>
</dbReference>
<keyword evidence="4" id="KW-0862">Zinc</keyword>
<dbReference type="InterPro" id="IPR053138">
    <property type="entry name" value="N-alpha-Ac-DABA_deacetylase"/>
</dbReference>
<comment type="caution">
    <text evidence="6">The sequence shown here is derived from an EMBL/GenBank/DDBJ whole genome shotgun (WGS) entry which is preliminary data.</text>
</comment>
<keyword evidence="2" id="KW-0479">Metal-binding</keyword>
<dbReference type="Gene3D" id="3.40.630.10">
    <property type="entry name" value="Zn peptidases"/>
    <property type="match status" value="2"/>
</dbReference>
<evidence type="ECO:0000256" key="3">
    <source>
        <dbReference type="ARBA" id="ARBA00022801"/>
    </source>
</evidence>
<organism evidence="6 7">
    <name type="scientific">Oharaeibacter diazotrophicus</name>
    <dbReference type="NCBI Taxonomy" id="1920512"/>
    <lineage>
        <taxon>Bacteria</taxon>
        <taxon>Pseudomonadati</taxon>
        <taxon>Pseudomonadota</taxon>
        <taxon>Alphaproteobacteria</taxon>
        <taxon>Hyphomicrobiales</taxon>
        <taxon>Pleomorphomonadaceae</taxon>
        <taxon>Oharaeibacter</taxon>
    </lineage>
</organism>
<protein>
    <recommendedName>
        <fullName evidence="5">Succinylglutamate desuccinylase/Aspartoacylase catalytic domain-containing protein</fullName>
    </recommendedName>
</protein>
<evidence type="ECO:0000259" key="5">
    <source>
        <dbReference type="Pfam" id="PF24827"/>
    </source>
</evidence>
<dbReference type="RefSeq" id="WP_126538718.1">
    <property type="nucleotide sequence ID" value="NZ_BSPM01000007.1"/>
</dbReference>
<dbReference type="InterPro" id="IPR055438">
    <property type="entry name" value="AstE_AspA_cat"/>
</dbReference>
<accession>A0A4R6RAY7</accession>
<keyword evidence="7" id="KW-1185">Reference proteome</keyword>
<name>A0A4R6RAY7_9HYPH</name>
<proteinExistence type="predicted"/>
<keyword evidence="3" id="KW-0378">Hydrolase</keyword>
<dbReference type="AlphaFoldDB" id="A0A4R6RAY7"/>
<evidence type="ECO:0000256" key="2">
    <source>
        <dbReference type="ARBA" id="ARBA00022723"/>
    </source>
</evidence>
<evidence type="ECO:0000313" key="6">
    <source>
        <dbReference type="EMBL" id="TDP82786.1"/>
    </source>
</evidence>
<dbReference type="OrthoDB" id="9782876at2"/>
<dbReference type="PANTHER" id="PTHR37326:SF1">
    <property type="entry name" value="BLL3975 PROTEIN"/>
    <property type="match status" value="1"/>
</dbReference>
<reference evidence="6 7" key="1">
    <citation type="submission" date="2019-03" db="EMBL/GenBank/DDBJ databases">
        <title>Genomic Encyclopedia of Type Strains, Phase IV (KMG-IV): sequencing the most valuable type-strain genomes for metagenomic binning, comparative biology and taxonomic classification.</title>
        <authorList>
            <person name="Goeker M."/>
        </authorList>
    </citation>
    <scope>NUCLEOTIDE SEQUENCE [LARGE SCALE GENOMIC DNA]</scope>
    <source>
        <strain evidence="6 7">DSM 102969</strain>
    </source>
</reference>
<dbReference type="Proteomes" id="UP000294547">
    <property type="component" value="Unassembled WGS sequence"/>
</dbReference>
<dbReference type="GO" id="GO:0046872">
    <property type="term" value="F:metal ion binding"/>
    <property type="evidence" value="ECO:0007669"/>
    <property type="project" value="UniProtKB-KW"/>
</dbReference>
<feature type="domain" description="Succinylglutamate desuccinylase/Aspartoacylase catalytic" evidence="5">
    <location>
        <begin position="30"/>
        <end position="240"/>
    </location>
</feature>
<dbReference type="EMBL" id="SNXY01000010">
    <property type="protein sequence ID" value="TDP82786.1"/>
    <property type="molecule type" value="Genomic_DNA"/>
</dbReference>
<evidence type="ECO:0000313" key="7">
    <source>
        <dbReference type="Proteomes" id="UP000294547"/>
    </source>
</evidence>
<evidence type="ECO:0000256" key="1">
    <source>
        <dbReference type="ARBA" id="ARBA00001947"/>
    </source>
</evidence>
<dbReference type="Pfam" id="PF24827">
    <property type="entry name" value="AstE_AspA_cat"/>
    <property type="match status" value="1"/>
</dbReference>
<dbReference type="SUPFAM" id="SSF53187">
    <property type="entry name" value="Zn-dependent exopeptidases"/>
    <property type="match status" value="1"/>
</dbReference>
<comment type="cofactor">
    <cofactor evidence="1">
        <name>Zn(2+)</name>
        <dbReference type="ChEBI" id="CHEBI:29105"/>
    </cofactor>
</comment>
<dbReference type="GO" id="GO:0016788">
    <property type="term" value="F:hydrolase activity, acting on ester bonds"/>
    <property type="evidence" value="ECO:0007669"/>
    <property type="project" value="InterPro"/>
</dbReference>
<sequence>MQSSVEVLRGDVPGTEYRFKVLRFGPADIAGPSAYLQAALHGDELPGVAALHYLIPRLKLAEREGRLAGRVTVVPFANPIGSGQVFFGEHLGRFAFGSRTNFNRDFPLLPSDDTSGLPGDEAPLPVEKRLKARLVKLALGHDLVLDLHCDSEGLSYLYIPKPLWPHMADLASCLGSEAVLVWDGGSDGAFEEAALSPLVSLPQDSPEWARRAVTTVEFRGQVDVAPETAEADADGLYRFLVARGTIVDAAVAPPAPYAGLAVPLENVEMTYAPTGGAILYHVRPGDRVRAGDLLCEILTAPGEPGGAHEVRAAQDGLILTRRSHRMTTPGDDLLKLLGTRRSTTAKPGALES</sequence>
<gene>
    <name evidence="6" type="ORF">EDD54_4058</name>
</gene>
<evidence type="ECO:0000256" key="4">
    <source>
        <dbReference type="ARBA" id="ARBA00022833"/>
    </source>
</evidence>